<keyword evidence="3" id="KW-1185">Reference proteome</keyword>
<dbReference type="InterPro" id="IPR019635">
    <property type="entry name" value="DUF2500"/>
</dbReference>
<keyword evidence="1" id="KW-0812">Transmembrane</keyword>
<protein>
    <recommendedName>
        <fullName evidence="4">DUF2500 domain-containing protein</fullName>
    </recommendedName>
</protein>
<dbReference type="Pfam" id="PF10694">
    <property type="entry name" value="DUF2500"/>
    <property type="match status" value="1"/>
</dbReference>
<reference evidence="3" key="1">
    <citation type="journal article" date="2019" name="Int. J. Syst. Evol. Microbiol.">
        <title>The Global Catalogue of Microorganisms (GCM) 10K type strain sequencing project: providing services to taxonomists for standard genome sequencing and annotation.</title>
        <authorList>
            <consortium name="The Broad Institute Genomics Platform"/>
            <consortium name="The Broad Institute Genome Sequencing Center for Infectious Disease"/>
            <person name="Wu L."/>
            <person name="Ma J."/>
        </authorList>
    </citation>
    <scope>NUCLEOTIDE SEQUENCE [LARGE SCALE GENOMIC DNA]</scope>
    <source>
        <strain evidence="3">CGMCC 1.6964</strain>
    </source>
</reference>
<proteinExistence type="predicted"/>
<dbReference type="EMBL" id="BMLN01000001">
    <property type="protein sequence ID" value="GGN90819.1"/>
    <property type="molecule type" value="Genomic_DNA"/>
</dbReference>
<evidence type="ECO:0000313" key="2">
    <source>
        <dbReference type="EMBL" id="GGN90819.1"/>
    </source>
</evidence>
<organism evidence="2 3">
    <name type="scientific">Saccharibacillus kuerlensis</name>
    <dbReference type="NCBI Taxonomy" id="459527"/>
    <lineage>
        <taxon>Bacteria</taxon>
        <taxon>Bacillati</taxon>
        <taxon>Bacillota</taxon>
        <taxon>Bacilli</taxon>
        <taxon>Bacillales</taxon>
        <taxon>Paenibacillaceae</taxon>
        <taxon>Saccharibacillus</taxon>
    </lineage>
</organism>
<evidence type="ECO:0000256" key="1">
    <source>
        <dbReference type="SAM" id="Phobius"/>
    </source>
</evidence>
<comment type="caution">
    <text evidence="2">The sequence shown here is derived from an EMBL/GenBank/DDBJ whole genome shotgun (WGS) entry which is preliminary data.</text>
</comment>
<keyword evidence="1" id="KW-0472">Membrane</keyword>
<gene>
    <name evidence="2" type="ORF">GCM10010969_01710</name>
</gene>
<evidence type="ECO:0000313" key="3">
    <source>
        <dbReference type="Proteomes" id="UP000606653"/>
    </source>
</evidence>
<dbReference type="Proteomes" id="UP000606653">
    <property type="component" value="Unassembled WGS sequence"/>
</dbReference>
<accession>A0ABQ2KUG8</accession>
<dbReference type="RefSeq" id="WP_018975106.1">
    <property type="nucleotide sequence ID" value="NZ_BMLN01000001.1"/>
</dbReference>
<feature type="transmembrane region" description="Helical" evidence="1">
    <location>
        <begin position="42"/>
        <end position="68"/>
    </location>
</feature>
<evidence type="ECO:0008006" key="4">
    <source>
        <dbReference type="Google" id="ProtNLM"/>
    </source>
</evidence>
<sequence length="156" mass="17474">MEQDPFNEGEFIEDVNGDIVHVVPEEAGIMSEISGFFDGAPLWFVIPFLVIMLLVVSVFVLGIGSTIIKSMREKRNNNAAGVSTLPARVFGKRTEMQGGGEFRVRTVYHVAFELETGERKEFEVSGEQYGIIGEDDRGMLTFKGTRFEQFDRNLVS</sequence>
<keyword evidence="1" id="KW-1133">Transmembrane helix</keyword>
<dbReference type="Gene3D" id="2.40.50.660">
    <property type="match status" value="1"/>
</dbReference>
<name>A0ABQ2KUG8_9BACL</name>